<feature type="coiled-coil region" evidence="1">
    <location>
        <begin position="516"/>
        <end position="550"/>
    </location>
</feature>
<dbReference type="EMBL" id="CAJNJA010097585">
    <property type="protein sequence ID" value="CAE7942739.1"/>
    <property type="molecule type" value="Genomic_DNA"/>
</dbReference>
<feature type="coiled-coil region" evidence="1">
    <location>
        <begin position="23"/>
        <end position="80"/>
    </location>
</feature>
<keyword evidence="1" id="KW-0175">Coiled coil</keyword>
<sequence>MEQQNRLAAAAAEETQKRQATKIRRAEHSLEEVLRRMAAMEDEVRQKNATQRDGYMEARVNSLEQTQEALDADLRALQASLEDGMRDANQESADLQGADVFEVVRKSEMGLSALDRKVSNQVEDLSSSVASLRVKVDGLLSRVGGLAERIETAHEPAVESLRLELSQARQQERRELDTELQTFKNRLQQAQDSNEEACGELREALRQSRSEVAALSYRPDIQQDNSWMRTTEERLAGHEQDLFDLRERLELVQADGTVDGKTMLMKPAEDIDDLRRRLEWLEEHGSAAADKADSSRISQVQNSLCDLVEQVSRLKQQAASSEANANSWQQQVKQIHSLIERRQSEESASMRVTNEVEAKVGALSAQVADMAARMLEGSLDFVRESDLTAGEVSAPERTAPESEAPAQPSALQEKLEAVAEHLEVVDDLSDRLAELERRMSTGQDFHPLGSSSPGPVSEVSFGGEAPLKVPSAPDVAASQLGELQLRMDAMDLKMKSVQEATATKHSKPDGKVEADLQALRNELGSLTSRLGAAELELSSATEELAKKAEACEASPAPELAALRSELLEKVKEFNAGQDQSKRSAATAAAEVKEVRDDVVLLSEKVDATLEDLQEGLTAAKQAVEAAMAPIKQELKELRSRLPDSAAEESAEQALLEKLEEIERKMKELQTSQTSTSKAPAKDGLEEKLSQLETAFARIEEAKPASIDDTVIVDRLDALDKRMDEDLQRSVAALEKLLGEEIEAIKTTLKEQVAALSKRLEVAAASLRSMQEDSTKQEQEQLTQMEELQRQLLELPETCVATVDFVELKEQVKQVELKVSTGLGASFVPSGGGDASEDVKLRAQVQQQVQELAGQLSAEVAKLAQHHKEIADTKTTVEDLATQLKAQPAQTELPEAGHSEELAKLRNDFGELADRLASTETLSSATKKDLEALLGPRNKIGISMGAGNDSPLAEVRGRLDLLSEQVAELQSRHEESHAGSASLKGARKDSVASADGSLNFSLTEQTERPGAPGDSLNFSLTEQTAKGDFSSSEPFGKRPAGISLEVAEEDSDLDEILSATDSPVGVPGQLAGLAEIAGPAKDSIGDSSGRGAATSDGPGGRPRPAPLKTEEEKSLPTVAEETELGEPTPTSKGSTVGKARNTKSPAAGSASASADSPMNGSGALDASSSQVSASCNEMSIGMDYSVELSTELDEKCDFVEVVRPVAKRGLAGLGVAGTVGTIEEAAEEAEEPPRSGEKSETSGQPKEQVPAAPLESAPDALDALDALMPKGEAKKPDALDSLMSSKPDSRPGPAGPVLVPSPKAKESKSEKEDDEYADASFDGSMSVPESINEEASGSDAWGSEEDV</sequence>
<name>A0A813CG44_9DINO</name>
<accession>A0A813CG44</accession>
<feature type="region of interest" description="Disordered" evidence="2">
    <location>
        <begin position="967"/>
        <end position="987"/>
    </location>
</feature>
<feature type="compositionally biased region" description="Low complexity" evidence="2">
    <location>
        <begin position="1249"/>
        <end position="1266"/>
    </location>
</feature>
<keyword evidence="4" id="KW-1185">Reference proteome</keyword>
<feature type="region of interest" description="Disordered" evidence="2">
    <location>
        <begin position="1208"/>
        <end position="1346"/>
    </location>
</feature>
<dbReference type="PANTHER" id="PTHR45615">
    <property type="entry name" value="MYOSIN HEAVY CHAIN, NON-MUSCLE"/>
    <property type="match status" value="1"/>
</dbReference>
<proteinExistence type="predicted"/>
<dbReference type="Proteomes" id="UP000601435">
    <property type="component" value="Unassembled WGS sequence"/>
</dbReference>
<feature type="region of interest" description="Disordered" evidence="2">
    <location>
        <begin position="1"/>
        <end position="23"/>
    </location>
</feature>
<evidence type="ECO:0000313" key="3">
    <source>
        <dbReference type="EMBL" id="CAE7942739.1"/>
    </source>
</evidence>
<comment type="caution">
    <text evidence="3">The sequence shown here is derived from an EMBL/GenBank/DDBJ whole genome shotgun (WGS) entry which is preliminary data.</text>
</comment>
<feature type="coiled-coil region" evidence="1">
    <location>
        <begin position="644"/>
        <end position="701"/>
    </location>
</feature>
<feature type="coiled-coil region" evidence="1">
    <location>
        <begin position="752"/>
        <end position="790"/>
    </location>
</feature>
<feature type="compositionally biased region" description="Low complexity" evidence="2">
    <location>
        <begin position="1143"/>
        <end position="1155"/>
    </location>
</feature>
<protein>
    <submittedName>
        <fullName evidence="3">Uncharacterized protein</fullName>
    </submittedName>
</protein>
<gene>
    <name evidence="3" type="ORF">SNEC2469_LOCUS34777</name>
</gene>
<feature type="compositionally biased region" description="Basic and acidic residues" evidence="2">
    <location>
        <begin position="1230"/>
        <end position="1239"/>
    </location>
</feature>
<dbReference type="OrthoDB" id="433109at2759"/>
<evidence type="ECO:0000256" key="1">
    <source>
        <dbReference type="SAM" id="Coils"/>
    </source>
</evidence>
<evidence type="ECO:0000313" key="4">
    <source>
        <dbReference type="Proteomes" id="UP000601435"/>
    </source>
</evidence>
<feature type="coiled-coil region" evidence="1">
    <location>
        <begin position="173"/>
        <end position="255"/>
    </location>
</feature>
<evidence type="ECO:0000256" key="2">
    <source>
        <dbReference type="SAM" id="MobiDB-lite"/>
    </source>
</evidence>
<organism evidence="3 4">
    <name type="scientific">Symbiodinium necroappetens</name>
    <dbReference type="NCBI Taxonomy" id="1628268"/>
    <lineage>
        <taxon>Eukaryota</taxon>
        <taxon>Sar</taxon>
        <taxon>Alveolata</taxon>
        <taxon>Dinophyceae</taxon>
        <taxon>Suessiales</taxon>
        <taxon>Symbiodiniaceae</taxon>
        <taxon>Symbiodinium</taxon>
    </lineage>
</organism>
<dbReference type="PANTHER" id="PTHR45615:SF80">
    <property type="entry name" value="GRIP DOMAIN-CONTAINING PROTEIN"/>
    <property type="match status" value="1"/>
</dbReference>
<reference evidence="3" key="1">
    <citation type="submission" date="2021-02" db="EMBL/GenBank/DDBJ databases">
        <authorList>
            <person name="Dougan E. K."/>
            <person name="Rhodes N."/>
            <person name="Thang M."/>
            <person name="Chan C."/>
        </authorList>
    </citation>
    <scope>NUCLEOTIDE SEQUENCE</scope>
</reference>
<feature type="region of interest" description="Disordered" evidence="2">
    <location>
        <begin position="1076"/>
        <end position="1172"/>
    </location>
</feature>